<dbReference type="EMBL" id="JAFDVH010000007">
    <property type="protein sequence ID" value="KAG7473918.1"/>
    <property type="molecule type" value="Genomic_DNA"/>
</dbReference>
<sequence>MEGVTKFMESVEVPSPFDILEPPTSGGFLKLSKPCCYIFPGGRGDSALFAVNGFNVLVDGGSERRSCFWKLVRHLDRIDSILLTHIGADNLPGINGLLQRKIAEQEEDRSQGSTSYSDWMKNLISPELGVVFFNVPEKLRMPESALKAKRSIEEASLTLQYLSKLGIAPEPVYRVVSNTVDPITLFHKMGVGRLDMYVLNPVKDSKEMQFLMQKWAGNSKAKTGIMMPNGKEGEISVPYLTSVTALVVWLPANPSEKIIRVLFPGNAPQNKIIEGLEKLKHLDFLRYPVASQKDLSSGAPPSLIKQTKMKQRADSKDSLKSSPKTHLASKAAREEAEGYEDMSITETKSDSAMENKIEKTEEKKLRESDKTTKPAKAKVDPFETAKQDKKKLLKEKSIKKHTKERASKIDEKKDKEKKENRKERHEVKKDDVTKKDDKKELKMKEDKKDPAKPEMRKIIKPDLKPFTPEVRKTLHKAKVHGKPKTDKTKAKAVKEQEAEEKPVEEPAIEETQLETETQSVTQLEIQSESQTEIEFETTSEIQFDIQLDTQPNIQSETQPEIELEAQPEIQSETQPEIQVETQPEIQAETQPEIELETTPEIQLDFQLDIQPDIQSETQTDIGLETKPEIQSDVHLEAQPEIQPETQPEIQIETQPEIQAKTQTEIELETKPEVQSDIQLVAQPAIQSETQPEIQVETQPEIQTEVQPDIELENKPEVKAGIQLETQPEIQSESQPEIQVETQPKIQHNTLTEIELDTKPGVQSDIQLEAQPEIRLEAQPEIQVETQSEIQAETQPEIELETQPEILSEIQTETQPETPLMIQLETQPEIQSDIQLENRPEIQSDIQLENRPDIQSETEPGIRSKTKPETLSQTQPKFQLEAQPDIQPEIQPQIQSETQPEIPADIQLETESEIQLEAQPEIQSEIRLATWPEMQLETKLEMQSEIELKTMEETVRVEDNSKPLTDGSVTPGPHQEDEAVQIEVKSQTVTDIKAALLEPGVERITTTDTEIESPHQLPEEKEAQLAAKDEDKFEDEGAALEDEDEEGEEEKKESIEKNTVEEEEDMGMGEEEVEGKWKDLKKNEEVERKHEKEEMEKYEKCTTKVEMNEKPTKAEPEVVEEQEQGEEDNIIEKAQLEEAEDLNAMGDEELKVETKENKREILVKEWDTRQMGEELATKGDDEDAYLWNVGATTAAITSTTQGVTTAEPVSYSHNETIPAYSETEQTLSDEEIHEETEDRISQLHNEVGTFDISVPDETSSFDVIHGMRELTTPTMPDVTDLTTKDFMEVQDPEYSANIIAAPLAEEEHISSATSITECDKLSSFATSVAEDQSVASVTAAQTEEPGRSSLLLDTVNSIPSSAHTEATQGRDYLHSAGTISPTSSLEEDKYFKSPPSEEYQAIVAETETAQVHKEEDEEEEEDEEQTPNADIPLGKLQEGYASPLMVQDRDCKRLTLTVSPPTLTSCIDIKAPHPSTVYEVQSSVAKEDIMSGEATKPPSSPLLFSTILESGAFPEGEERCLSPDDSTLKMASPTQSGPPSAGNSPSHQSPVKEKTKGFPEQEDKKDEKKTQPPVSKTEQKGDRTDKTEFSLKKKEQNETDTDTLPNSEKEAKAITLHQMQDELPPTQEEHPVKQETKPVTSIKGSREKQDISVMEKECEEDSLTKDISKEMALFEESHDEEENYEKNDLNTKLTEEKNSKFLDEESIFEAKSSKEERIEEEGKKQGQNTQAASVEKPAVAYSYEEPKHQALHSEEEEEKEDEDDVTCIDGVGSRPFSLEPSKSDVSDVSQEPSPTVADQLKESSVKKETTIPSHAFPKQDLQTSPPPDVKDKVQDLQGISPEPEETTCLEKTETSSSLSFFVIITSASAMGTEPASQPTDIEKTSGGLILSSTESQGSADKSSQPDITVPSLIPSTDGDRHTKEAIGETTEEEQEKPGKEARREMEREHEAASPVSSVPTSTYFSLEKHETDGSSPDNKDADAVELYFPKDKESHAFKYCREEKPISEDHDWVTIKGLNLHTTPEESAGAVTNDNKIVSQSESGVKIEGIAAVSTEEHDKEEAISLSRGDYHTATSEKTEKKFHISLHASLEKDGHEKGQEEKHEREVRQDTPFVDGKSFAYATIYEKKNTTEVEQQSFASSHQHNQLKVEKEATAEAEDKNGKSVASSEKDLSSSTWNQFNVEAQTTSAASYVSDVLEKQAPEKAREKEWASEEEREKQHTPETATTESSSGHHSPEEKDVSSYTSQLDNKEDEIGTAFCSKPSGQQLDDNIVSSEHSDKNSPVPSKSVMSYSEKKQALEMGDKRLSMEGEDEDAEEVEGEEEQGTGVEEGASDSDLEKCAKEKSEKEYKSAFCNTISSKLSEVKETEKKDISSEPELESGPGMPSTSALSEPCSSDQRIETEHHALKSKSLFNKDNIFMGPTQSQESSFGPDYCCSGDSKDSTLISQLDQKEQDDGPAHLDSPTPTKPSEDKYYNMQDTAEKCKNEDYSDTLHQKAGDPASLEFNYGTTPVTAYCSSFPTTSASASLSISHQFIEEPETPATTYDMPFKLDPYSADLQYSSFKDERPLKMGSPFSCSGGLVKDEYLEVPEKLKTPTTTAESDLVTLSPPSPCEEIKPLPSAEGKKEQTGTTRAASDLVQHEWSCKHDGADDSVLLTDPESAAPSSQQSESVQCKQMAQGLFEVSPLPQADSSDKDASTKDEGSDEETYTCVLEQSTLPCRVEFQRSPTIPMEPKEAELAITSTVSREEEQKEKEMEKETETETERKLSGIAEQEPQQQAEVCPRDLRPLSQDDDDDHEDDKRDLDCPARPISLASAAHSTISPDAPQKSGDDPDPPSGIYVGATSSYIIGGFSSCEYKHCKGEISPSFINPSPHQLSSSQEGEDKGTDRSEEEEDHCQQTSKKRKPHKHQHQHHTHSQQGDSVIVTSGVVVMAGEDTPPTSVSESLPTQSDSDVPPETEECPSITAEGNLDSDEDAEHLPVDKLAVAAAGGGNHHSSLSKPLERSQDPLPTPMVDPPPCSPHPNVCMVDPEVLLKDQNCGERPFKKDMKTNKGLQKSLGKPKSASPVCGSDSKAMRSPSQVKQTSKDSLPQSSSQRRKGAEKTSKQTRSSDGLGLRGEEKDDVFRSSHNPGRSLINGIKSNTGSVSQKSNSAGPSFYVDLAYIPNHCSAKNVDQEFFKRVRATYYVVSGNDAGSGEPSRGVLDSLLEGKAQWGSNLQMTLIPTHDTEVMRDWYQQTHERQQELNIMVLASSSTVVMQDESFPACKIEF</sequence>
<feature type="compositionally biased region" description="Acidic residues" evidence="1">
    <location>
        <begin position="1060"/>
        <end position="1072"/>
    </location>
</feature>
<evidence type="ECO:0000313" key="4">
    <source>
        <dbReference type="Proteomes" id="UP001046870"/>
    </source>
</evidence>
<dbReference type="GO" id="GO:0000226">
    <property type="term" value="P:microtubule cytoskeleton organization"/>
    <property type="evidence" value="ECO:0007669"/>
    <property type="project" value="InterPro"/>
</dbReference>
<feature type="compositionally biased region" description="Basic and acidic residues" evidence="1">
    <location>
        <begin position="1576"/>
        <end position="1596"/>
    </location>
</feature>
<feature type="region of interest" description="Disordered" evidence="1">
    <location>
        <begin position="2060"/>
        <end position="2114"/>
    </location>
</feature>
<feature type="region of interest" description="Disordered" evidence="1">
    <location>
        <begin position="1408"/>
        <end position="1433"/>
    </location>
</feature>
<feature type="compositionally biased region" description="Basic residues" evidence="1">
    <location>
        <begin position="388"/>
        <end position="403"/>
    </location>
</feature>
<feature type="compositionally biased region" description="Basic residues" evidence="1">
    <location>
        <begin position="473"/>
        <end position="482"/>
    </location>
</feature>
<dbReference type="GO" id="GO:0016358">
    <property type="term" value="P:dendrite development"/>
    <property type="evidence" value="ECO:0007669"/>
    <property type="project" value="TreeGrafter"/>
</dbReference>
<feature type="compositionally biased region" description="Acidic residues" evidence="1">
    <location>
        <begin position="1031"/>
        <end position="1047"/>
    </location>
</feature>
<feature type="compositionally biased region" description="Polar residues" evidence="1">
    <location>
        <begin position="1889"/>
        <end position="1905"/>
    </location>
</feature>
<feature type="region of interest" description="Disordered" evidence="1">
    <location>
        <begin position="1868"/>
        <end position="1982"/>
    </location>
</feature>
<evidence type="ECO:0000313" key="3">
    <source>
        <dbReference type="EMBL" id="KAG7473918.1"/>
    </source>
</evidence>
<feature type="region of interest" description="Disordered" evidence="1">
    <location>
        <begin position="687"/>
        <end position="713"/>
    </location>
</feature>
<protein>
    <recommendedName>
        <fullName evidence="2">Microtubule-associated protein 1A/B/S-like MBL-like domain-containing protein</fullName>
    </recommendedName>
</protein>
<dbReference type="GO" id="GO:0031114">
    <property type="term" value="P:regulation of microtubule depolymerization"/>
    <property type="evidence" value="ECO:0007669"/>
    <property type="project" value="TreeGrafter"/>
</dbReference>
<feature type="compositionally biased region" description="Polar residues" evidence="1">
    <location>
        <begin position="568"/>
        <end position="589"/>
    </location>
</feature>
<feature type="region of interest" description="Disordered" evidence="1">
    <location>
        <begin position="2593"/>
        <end position="2712"/>
    </location>
</feature>
<feature type="compositionally biased region" description="Basic and acidic residues" evidence="1">
    <location>
        <begin position="2336"/>
        <end position="2350"/>
    </location>
</feature>
<dbReference type="GO" id="GO:0008017">
    <property type="term" value="F:microtubule binding"/>
    <property type="evidence" value="ECO:0007669"/>
    <property type="project" value="InterPro"/>
</dbReference>
<feature type="compositionally biased region" description="Polar residues" evidence="1">
    <location>
        <begin position="1868"/>
        <end position="1878"/>
    </location>
</feature>
<feature type="compositionally biased region" description="Polar residues" evidence="1">
    <location>
        <begin position="3139"/>
        <end position="3151"/>
    </location>
</feature>
<feature type="region of interest" description="Disordered" evidence="1">
    <location>
        <begin position="2133"/>
        <end position="2175"/>
    </location>
</feature>
<feature type="compositionally biased region" description="Basic and acidic residues" evidence="1">
    <location>
        <begin position="1934"/>
        <end position="1950"/>
    </location>
</feature>
<dbReference type="GO" id="GO:0043025">
    <property type="term" value="C:neuronal cell body"/>
    <property type="evidence" value="ECO:0007669"/>
    <property type="project" value="TreeGrafter"/>
</dbReference>
<feature type="compositionally biased region" description="Polar residues" evidence="1">
    <location>
        <begin position="3078"/>
        <end position="3095"/>
    </location>
</feature>
<dbReference type="GO" id="GO:0005829">
    <property type="term" value="C:cytosol"/>
    <property type="evidence" value="ECO:0007669"/>
    <property type="project" value="TreeGrafter"/>
</dbReference>
<feature type="region of interest" description="Disordered" evidence="1">
    <location>
        <begin position="559"/>
        <end position="589"/>
    </location>
</feature>
<feature type="compositionally biased region" description="Basic and acidic residues" evidence="1">
    <location>
        <begin position="2089"/>
        <end position="2109"/>
    </location>
</feature>
<feature type="region of interest" description="Disordered" evidence="1">
    <location>
        <begin position="2864"/>
        <end position="3027"/>
    </location>
</feature>
<reference evidence="3" key="1">
    <citation type="submission" date="2021-01" db="EMBL/GenBank/DDBJ databases">
        <authorList>
            <person name="Zahm M."/>
            <person name="Roques C."/>
            <person name="Cabau C."/>
            <person name="Klopp C."/>
            <person name="Donnadieu C."/>
            <person name="Jouanno E."/>
            <person name="Lampietro C."/>
            <person name="Louis A."/>
            <person name="Herpin A."/>
            <person name="Echchiki A."/>
            <person name="Berthelot C."/>
            <person name="Parey E."/>
            <person name="Roest-Crollius H."/>
            <person name="Braasch I."/>
            <person name="Postlethwait J."/>
            <person name="Bobe J."/>
            <person name="Montfort J."/>
            <person name="Bouchez O."/>
            <person name="Begum T."/>
            <person name="Mejri S."/>
            <person name="Adams A."/>
            <person name="Chen W.-J."/>
            <person name="Guiguen Y."/>
        </authorList>
    </citation>
    <scope>NUCLEOTIDE SEQUENCE</scope>
    <source>
        <strain evidence="3">YG-15Mar2019-1</strain>
        <tissue evidence="3">Brain</tissue>
    </source>
</reference>
<dbReference type="InterPro" id="IPR057480">
    <property type="entry name" value="MAP1A/B/S-like_MBL"/>
</dbReference>
<dbReference type="GO" id="GO:0007409">
    <property type="term" value="P:axonogenesis"/>
    <property type="evidence" value="ECO:0007669"/>
    <property type="project" value="TreeGrafter"/>
</dbReference>
<dbReference type="GO" id="GO:0005874">
    <property type="term" value="C:microtubule"/>
    <property type="evidence" value="ECO:0007669"/>
    <property type="project" value="InterPro"/>
</dbReference>
<gene>
    <name evidence="3" type="ORF">MATL_G00100850</name>
</gene>
<feature type="compositionally biased region" description="Pro residues" evidence="1">
    <location>
        <begin position="3010"/>
        <end position="3022"/>
    </location>
</feature>
<feature type="compositionally biased region" description="Basic and acidic residues" evidence="1">
    <location>
        <begin position="1643"/>
        <end position="1668"/>
    </location>
</feature>
<feature type="compositionally biased region" description="Acidic residues" evidence="1">
    <location>
        <begin position="2309"/>
        <end position="2324"/>
    </location>
</feature>
<feature type="compositionally biased region" description="Basic and acidic residues" evidence="1">
    <location>
        <begin position="483"/>
        <end position="504"/>
    </location>
</feature>
<feature type="compositionally biased region" description="Basic and acidic residues" evidence="1">
    <location>
        <begin position="1048"/>
        <end position="1059"/>
    </location>
</feature>
<dbReference type="InterPro" id="IPR036866">
    <property type="entry name" value="RibonucZ/Hydroxyglut_hydro"/>
</dbReference>
<feature type="compositionally biased region" description="Basic residues" evidence="1">
    <location>
        <begin position="2902"/>
        <end position="2917"/>
    </location>
</feature>
<feature type="region of interest" description="Disordered" evidence="1">
    <location>
        <begin position="292"/>
        <end position="534"/>
    </location>
</feature>
<feature type="compositionally biased region" description="Acidic residues" evidence="1">
    <location>
        <begin position="1414"/>
        <end position="1424"/>
    </location>
</feature>
<feature type="compositionally biased region" description="Basic and acidic residues" evidence="1">
    <location>
        <begin position="1916"/>
        <end position="1925"/>
    </location>
</feature>
<proteinExistence type="predicted"/>
<feature type="compositionally biased region" description="Basic and acidic residues" evidence="1">
    <location>
        <begin position="1016"/>
        <end position="1030"/>
    </location>
</feature>
<name>A0A9D3T7N3_MEGAT</name>
<feature type="compositionally biased region" description="Basic and acidic residues" evidence="1">
    <location>
        <begin position="2060"/>
        <end position="2082"/>
    </location>
</feature>
<feature type="region of interest" description="Disordered" evidence="1">
    <location>
        <begin position="2724"/>
        <end position="2844"/>
    </location>
</feature>
<feature type="compositionally biased region" description="Basic and acidic residues" evidence="1">
    <location>
        <begin position="2147"/>
        <end position="2172"/>
    </location>
</feature>
<feature type="compositionally biased region" description="Polar residues" evidence="1">
    <location>
        <begin position="514"/>
        <end position="530"/>
    </location>
</feature>
<feature type="compositionally biased region" description="Basic and acidic residues" evidence="1">
    <location>
        <begin position="2692"/>
        <end position="2702"/>
    </location>
</feature>
<accession>A0A9D3T7N3</accession>
<feature type="compositionally biased region" description="Basic and acidic residues" evidence="1">
    <location>
        <begin position="347"/>
        <end position="387"/>
    </location>
</feature>
<dbReference type="Pfam" id="PF25281">
    <property type="entry name" value="MBL_MAP1B"/>
    <property type="match status" value="1"/>
</dbReference>
<feature type="compositionally biased region" description="Basic and acidic residues" evidence="1">
    <location>
        <begin position="3039"/>
        <end position="3051"/>
    </location>
</feature>
<feature type="compositionally biased region" description="Basic and acidic residues" evidence="1">
    <location>
        <begin position="404"/>
        <end position="463"/>
    </location>
</feature>
<feature type="compositionally biased region" description="Basic and acidic residues" evidence="1">
    <location>
        <begin position="1743"/>
        <end position="1752"/>
    </location>
</feature>
<feature type="compositionally biased region" description="Polar residues" evidence="1">
    <location>
        <begin position="2263"/>
        <end position="2291"/>
    </location>
</feature>
<evidence type="ECO:0000259" key="2">
    <source>
        <dbReference type="Pfam" id="PF25281"/>
    </source>
</evidence>
<comment type="caution">
    <text evidence="3">The sequence shown here is derived from an EMBL/GenBank/DDBJ whole genome shotgun (WGS) entry which is preliminary data.</text>
</comment>
<feature type="compositionally biased region" description="Basic and acidic residues" evidence="1">
    <location>
        <begin position="835"/>
        <end position="867"/>
    </location>
</feature>
<feature type="region of interest" description="Disordered" evidence="1">
    <location>
        <begin position="3039"/>
        <end position="3151"/>
    </location>
</feature>
<organism evidence="3 4">
    <name type="scientific">Megalops atlanticus</name>
    <name type="common">Tarpon</name>
    <name type="synonym">Clupea gigantea</name>
    <dbReference type="NCBI Taxonomy" id="7932"/>
    <lineage>
        <taxon>Eukaryota</taxon>
        <taxon>Metazoa</taxon>
        <taxon>Chordata</taxon>
        <taxon>Craniata</taxon>
        <taxon>Vertebrata</taxon>
        <taxon>Euteleostomi</taxon>
        <taxon>Actinopterygii</taxon>
        <taxon>Neopterygii</taxon>
        <taxon>Teleostei</taxon>
        <taxon>Elopiformes</taxon>
        <taxon>Megalopidae</taxon>
        <taxon>Megalops</taxon>
    </lineage>
</organism>
<feature type="compositionally biased region" description="Basic and acidic residues" evidence="1">
    <location>
        <begin position="1965"/>
        <end position="1982"/>
    </location>
</feature>
<feature type="compositionally biased region" description="Basic and acidic residues" evidence="1">
    <location>
        <begin position="2293"/>
        <end position="2308"/>
    </location>
</feature>
<feature type="compositionally biased region" description="Polar residues" evidence="1">
    <location>
        <begin position="2939"/>
        <end position="2953"/>
    </location>
</feature>
<dbReference type="PANTHER" id="PTHR13843">
    <property type="entry name" value="MICROTUBULE-ASSOCIATED PROTEIN"/>
    <property type="match status" value="1"/>
</dbReference>
<dbReference type="InterPro" id="IPR026074">
    <property type="entry name" value="MAP1"/>
</dbReference>
<dbReference type="OrthoDB" id="8905643at2759"/>
<feature type="compositionally biased region" description="Polar residues" evidence="1">
    <location>
        <begin position="1531"/>
        <end position="1548"/>
    </location>
</feature>
<feature type="compositionally biased region" description="Polar residues" evidence="1">
    <location>
        <begin position="1953"/>
        <end position="1963"/>
    </location>
</feature>
<feature type="region of interest" description="Disordered" evidence="1">
    <location>
        <begin position="1361"/>
        <end position="1389"/>
    </location>
</feature>
<feature type="region of interest" description="Disordered" evidence="1">
    <location>
        <begin position="1513"/>
        <end position="1853"/>
    </location>
</feature>
<feature type="region of interest" description="Disordered" evidence="1">
    <location>
        <begin position="756"/>
        <end position="801"/>
    </location>
</feature>
<feature type="compositionally biased region" description="Polar residues" evidence="1">
    <location>
        <begin position="2133"/>
        <end position="2146"/>
    </location>
</feature>
<evidence type="ECO:0000256" key="1">
    <source>
        <dbReference type="SAM" id="MobiDB-lite"/>
    </source>
</evidence>
<feature type="region of interest" description="Disordered" evidence="1">
    <location>
        <begin position="2194"/>
        <end position="2350"/>
    </location>
</feature>
<feature type="compositionally biased region" description="Polar residues" evidence="1">
    <location>
        <begin position="783"/>
        <end position="793"/>
    </location>
</feature>
<feature type="compositionally biased region" description="Basic and acidic residues" evidence="1">
    <location>
        <begin position="2363"/>
        <end position="2373"/>
    </location>
</feature>
<feature type="compositionally biased region" description="Polar residues" evidence="1">
    <location>
        <begin position="687"/>
        <end position="705"/>
    </location>
</feature>
<feature type="compositionally biased region" description="Basic and acidic residues" evidence="1">
    <location>
        <begin position="2746"/>
        <end position="2768"/>
    </location>
</feature>
<feature type="compositionally biased region" description="Basic and acidic residues" evidence="1">
    <location>
        <begin position="1549"/>
        <end position="1569"/>
    </location>
</feature>
<feature type="compositionally biased region" description="Acidic residues" evidence="1">
    <location>
        <begin position="1116"/>
        <end position="1126"/>
    </location>
</feature>
<feature type="compositionally biased region" description="Basic and acidic residues" evidence="1">
    <location>
        <begin position="2196"/>
        <end position="2221"/>
    </location>
</feature>
<feature type="compositionally biased region" description="Basic and acidic residues" evidence="1">
    <location>
        <begin position="1798"/>
        <end position="1808"/>
    </location>
</feature>
<feature type="compositionally biased region" description="Basic and acidic residues" evidence="1">
    <location>
        <begin position="1626"/>
        <end position="1635"/>
    </location>
</feature>
<feature type="compositionally biased region" description="Basic and acidic residues" evidence="1">
    <location>
        <begin position="1683"/>
        <end position="1702"/>
    </location>
</feature>
<keyword evidence="4" id="KW-1185">Reference proteome</keyword>
<feature type="compositionally biased region" description="Low complexity" evidence="1">
    <location>
        <begin position="2659"/>
        <end position="2671"/>
    </location>
</feature>
<feature type="compositionally biased region" description="Basic and acidic residues" evidence="1">
    <location>
        <begin position="1710"/>
        <end position="1723"/>
    </location>
</feature>
<feature type="compositionally biased region" description="Basic and acidic residues" evidence="1">
    <location>
        <begin position="2450"/>
        <end position="2459"/>
    </location>
</feature>
<feature type="compositionally biased region" description="Polar residues" evidence="1">
    <location>
        <begin position="2868"/>
        <end position="2881"/>
    </location>
</feature>
<feature type="compositionally biased region" description="Basic and acidic residues" evidence="1">
    <location>
        <begin position="1073"/>
        <end position="1115"/>
    </location>
</feature>
<dbReference type="GO" id="GO:0045202">
    <property type="term" value="C:synapse"/>
    <property type="evidence" value="ECO:0007669"/>
    <property type="project" value="TreeGrafter"/>
</dbReference>
<feature type="compositionally biased region" description="Polar residues" evidence="1">
    <location>
        <begin position="2385"/>
        <end position="2397"/>
    </location>
</feature>
<dbReference type="GO" id="GO:0005875">
    <property type="term" value="C:microtubule associated complex"/>
    <property type="evidence" value="ECO:0007669"/>
    <property type="project" value="TreeGrafter"/>
</dbReference>
<dbReference type="GO" id="GO:0003779">
    <property type="term" value="F:actin binding"/>
    <property type="evidence" value="ECO:0007669"/>
    <property type="project" value="TreeGrafter"/>
</dbReference>
<dbReference type="GO" id="GO:0030425">
    <property type="term" value="C:dendrite"/>
    <property type="evidence" value="ECO:0007669"/>
    <property type="project" value="TreeGrafter"/>
</dbReference>
<feature type="domain" description="Microtubule-associated protein 1A/B/S-like MBL-like" evidence="2">
    <location>
        <begin position="14"/>
        <end position="296"/>
    </location>
</feature>
<feature type="region of interest" description="Disordered" evidence="1">
    <location>
        <begin position="2363"/>
        <end position="2473"/>
    </location>
</feature>
<feature type="region of interest" description="Disordered" evidence="1">
    <location>
        <begin position="953"/>
        <end position="977"/>
    </location>
</feature>
<feature type="region of interest" description="Disordered" evidence="1">
    <location>
        <begin position="833"/>
        <end position="874"/>
    </location>
</feature>
<feature type="compositionally biased region" description="Acidic residues" evidence="1">
    <location>
        <begin position="1753"/>
        <end position="1765"/>
    </location>
</feature>
<dbReference type="Proteomes" id="UP001046870">
    <property type="component" value="Chromosome 7"/>
</dbReference>
<dbReference type="SUPFAM" id="SSF56281">
    <property type="entry name" value="Metallo-hydrolase/oxidoreductase"/>
    <property type="match status" value="1"/>
</dbReference>
<feature type="region of interest" description="Disordered" evidence="1">
    <location>
        <begin position="999"/>
        <end position="1126"/>
    </location>
</feature>
<feature type="compositionally biased region" description="Basic and acidic residues" evidence="1">
    <location>
        <begin position="3117"/>
        <end position="3126"/>
    </location>
</feature>
<dbReference type="PANTHER" id="PTHR13843:SF6">
    <property type="entry name" value="MICROTUBULE-ASSOCIATED PROTEIN 1A"/>
    <property type="match status" value="1"/>
</dbReference>
<feature type="compositionally biased region" description="Basic and acidic residues" evidence="1">
    <location>
        <begin position="2639"/>
        <end position="2650"/>
    </location>
</feature>
<feature type="compositionally biased region" description="Polar residues" evidence="1">
    <location>
        <begin position="2222"/>
        <end position="2233"/>
    </location>
</feature>